<sequence>MFISREHLEGNSPSREHGIGARLEATFRWSYCEFLKDVGIELKMPQLTIATAVVLCHRFYAKHSHGIKENDRFIVATACLFLAAKVEETPKPLKEVVRVAYLVQHKNEYDDAVKRIHQKERFEEHREKVLQAERLILHTVGFDFNVEHPYKHILNIARELGQREEQLEIHHRRATQVAWNFANDSLRTTLCLQFCSHDIARAAVNLSFNILQATQRNPQKLLDERASKDAICEEICNQIMDLYDETNASFIG</sequence>
<evidence type="ECO:0000256" key="1">
    <source>
        <dbReference type="RuleBase" id="RU000383"/>
    </source>
</evidence>
<evidence type="ECO:0000313" key="4">
    <source>
        <dbReference type="Proteomes" id="UP000002009"/>
    </source>
</evidence>
<dbReference type="InParanoid" id="C1FEH1"/>
<evidence type="ECO:0000259" key="2">
    <source>
        <dbReference type="SMART" id="SM00385"/>
    </source>
</evidence>
<dbReference type="SUPFAM" id="SSF47954">
    <property type="entry name" value="Cyclin-like"/>
    <property type="match status" value="2"/>
</dbReference>
<dbReference type="PANTHER" id="PTHR10026">
    <property type="entry name" value="CYCLIN"/>
    <property type="match status" value="1"/>
</dbReference>
<feature type="domain" description="Cyclin-like" evidence="2">
    <location>
        <begin position="33"/>
        <end position="138"/>
    </location>
</feature>
<dbReference type="EMBL" id="CP001574">
    <property type="protein sequence ID" value="ACO68959.1"/>
    <property type="molecule type" value="Genomic_DNA"/>
</dbReference>
<reference evidence="3 4" key="1">
    <citation type="journal article" date="2009" name="Science">
        <title>Green evolution and dynamic adaptations revealed by genomes of the marine picoeukaryotes Micromonas.</title>
        <authorList>
            <person name="Worden A.Z."/>
            <person name="Lee J.H."/>
            <person name="Mock T."/>
            <person name="Rouze P."/>
            <person name="Simmons M.P."/>
            <person name="Aerts A.L."/>
            <person name="Allen A.E."/>
            <person name="Cuvelier M.L."/>
            <person name="Derelle E."/>
            <person name="Everett M.V."/>
            <person name="Foulon E."/>
            <person name="Grimwood J."/>
            <person name="Gundlach H."/>
            <person name="Henrissat B."/>
            <person name="Napoli C."/>
            <person name="McDonald S.M."/>
            <person name="Parker M.S."/>
            <person name="Rombauts S."/>
            <person name="Salamov A."/>
            <person name="Von Dassow P."/>
            <person name="Badger J.H."/>
            <person name="Coutinho P.M."/>
            <person name="Demir E."/>
            <person name="Dubchak I."/>
            <person name="Gentemann C."/>
            <person name="Eikrem W."/>
            <person name="Gready J.E."/>
            <person name="John U."/>
            <person name="Lanier W."/>
            <person name="Lindquist E.A."/>
            <person name="Lucas S."/>
            <person name="Mayer K.F."/>
            <person name="Moreau H."/>
            <person name="Not F."/>
            <person name="Otillar R."/>
            <person name="Panaud O."/>
            <person name="Pangilinan J."/>
            <person name="Paulsen I."/>
            <person name="Piegu B."/>
            <person name="Poliakov A."/>
            <person name="Robbens S."/>
            <person name="Schmutz J."/>
            <person name="Toulza E."/>
            <person name="Wyss T."/>
            <person name="Zelensky A."/>
            <person name="Zhou K."/>
            <person name="Armbrust E.V."/>
            <person name="Bhattacharya D."/>
            <person name="Goodenough U.W."/>
            <person name="Van de Peer Y."/>
            <person name="Grigoriev I.V."/>
        </authorList>
    </citation>
    <scope>NUCLEOTIDE SEQUENCE [LARGE SCALE GENOMIC DNA]</scope>
    <source>
        <strain evidence="4">RCC299 / NOUM17</strain>
    </source>
</reference>
<dbReference type="Pfam" id="PF00134">
    <property type="entry name" value="Cyclin_N"/>
    <property type="match status" value="1"/>
</dbReference>
<dbReference type="Gene3D" id="1.10.472.10">
    <property type="entry name" value="Cyclin-like"/>
    <property type="match status" value="2"/>
</dbReference>
<dbReference type="InterPro" id="IPR013763">
    <property type="entry name" value="Cyclin-like_dom"/>
</dbReference>
<dbReference type="RefSeq" id="XP_002507701.1">
    <property type="nucleotide sequence ID" value="XM_002507655.1"/>
</dbReference>
<dbReference type="GeneID" id="8250234"/>
<accession>C1FEH1</accession>
<organism evidence="3 4">
    <name type="scientific">Micromonas commoda (strain RCC299 / NOUM17 / CCMP2709)</name>
    <name type="common">Picoplanktonic green alga</name>
    <dbReference type="NCBI Taxonomy" id="296587"/>
    <lineage>
        <taxon>Eukaryota</taxon>
        <taxon>Viridiplantae</taxon>
        <taxon>Chlorophyta</taxon>
        <taxon>Mamiellophyceae</taxon>
        <taxon>Mamiellales</taxon>
        <taxon>Mamiellaceae</taxon>
        <taxon>Micromonas</taxon>
    </lineage>
</organism>
<dbReference type="GO" id="GO:0006357">
    <property type="term" value="P:regulation of transcription by RNA polymerase II"/>
    <property type="evidence" value="ECO:0007669"/>
    <property type="project" value="InterPro"/>
</dbReference>
<dbReference type="InterPro" id="IPR006671">
    <property type="entry name" value="Cyclin_N"/>
</dbReference>
<keyword evidence="1" id="KW-0195">Cyclin</keyword>
<dbReference type="KEGG" id="mis:MICPUN_107365"/>
<dbReference type="SMART" id="SM00385">
    <property type="entry name" value="CYCLIN"/>
    <property type="match status" value="2"/>
</dbReference>
<proteinExistence type="inferred from homology"/>
<comment type="similarity">
    <text evidence="1">Belongs to the cyclin family.</text>
</comment>
<dbReference type="Proteomes" id="UP000002009">
    <property type="component" value="Chromosome 1"/>
</dbReference>
<dbReference type="InterPro" id="IPR036915">
    <property type="entry name" value="Cyclin-like_sf"/>
</dbReference>
<dbReference type="STRING" id="296587.C1FEH1"/>
<feature type="domain" description="Cyclin-like" evidence="2">
    <location>
        <begin position="151"/>
        <end position="244"/>
    </location>
</feature>
<dbReference type="FunCoup" id="C1FEH1">
    <property type="interactions" value="1799"/>
</dbReference>
<protein>
    <recommendedName>
        <fullName evidence="2">Cyclin-like domain-containing protein</fullName>
    </recommendedName>
</protein>
<dbReference type="PIRSF" id="PIRSF036580">
    <property type="entry name" value="Cyclin_L"/>
    <property type="match status" value="1"/>
</dbReference>
<dbReference type="OrthoDB" id="10264655at2759"/>
<evidence type="ECO:0000313" key="3">
    <source>
        <dbReference type="EMBL" id="ACO68959.1"/>
    </source>
</evidence>
<dbReference type="GO" id="GO:0016538">
    <property type="term" value="F:cyclin-dependent protein serine/threonine kinase regulator activity"/>
    <property type="evidence" value="ECO:0007669"/>
    <property type="project" value="InterPro"/>
</dbReference>
<dbReference type="AlphaFoldDB" id="C1FEH1"/>
<gene>
    <name evidence="3" type="primary">CYCT1</name>
    <name evidence="3" type="ORF">MICPUN_107365</name>
</gene>
<dbReference type="eggNOG" id="KOG0834">
    <property type="taxonomic scope" value="Eukaryota"/>
</dbReference>
<dbReference type="CDD" id="cd20546">
    <property type="entry name" value="CYCLIN_SpCG1C_ScCTK2-like_rpt2"/>
    <property type="match status" value="1"/>
</dbReference>
<keyword evidence="4" id="KW-1185">Reference proteome</keyword>
<dbReference type="OMA" id="MYDMMKY"/>
<name>C1FEH1_MICCC</name>
<dbReference type="InterPro" id="IPR043198">
    <property type="entry name" value="Cyclin/Ssn8"/>
</dbReference>